<organism evidence="1 2">
    <name type="scientific">Azonexus fungiphilus</name>
    <dbReference type="NCBI Taxonomy" id="146940"/>
    <lineage>
        <taxon>Bacteria</taxon>
        <taxon>Pseudomonadati</taxon>
        <taxon>Pseudomonadota</taxon>
        <taxon>Betaproteobacteria</taxon>
        <taxon>Rhodocyclales</taxon>
        <taxon>Azonexaceae</taxon>
        <taxon>Azonexus</taxon>
    </lineage>
</organism>
<accession>A0A495WMA8</accession>
<reference evidence="1 2" key="1">
    <citation type="submission" date="2018-10" db="EMBL/GenBank/DDBJ databases">
        <title>Genomic Encyclopedia of Type Strains, Phase IV (KMG-IV): sequencing the most valuable type-strain genomes for metagenomic binning, comparative biology and taxonomic classification.</title>
        <authorList>
            <person name="Goeker M."/>
        </authorList>
    </citation>
    <scope>NUCLEOTIDE SEQUENCE [LARGE SCALE GENOMIC DNA]</scope>
    <source>
        <strain evidence="1 2">DSM 23841</strain>
    </source>
</reference>
<gene>
    <name evidence="1" type="ORF">DFR40_0292</name>
</gene>
<comment type="caution">
    <text evidence="1">The sequence shown here is derived from an EMBL/GenBank/DDBJ whole genome shotgun (WGS) entry which is preliminary data.</text>
</comment>
<feature type="non-terminal residue" evidence="1">
    <location>
        <position position="1"/>
    </location>
</feature>
<evidence type="ECO:0000313" key="1">
    <source>
        <dbReference type="EMBL" id="RKT62951.1"/>
    </source>
</evidence>
<proteinExistence type="predicted"/>
<sequence length="440" mass="45326">FVQKFAADGTLSGSAVQLEAISKTNGADLGPQVTAVGSSGEYVVTWYGIDSAGDNSIFVQKFAADGTLSGSAVQLEAIGSTTGVDQSPQVTAVGSSGEYVVTWYGIDSAGDNSIFVQKFAADGTLSGSAVQLEAIGNTTGVDQYPQVTAVGSSGEYVVTWHGQDSASDYSIFVQKFAADGTLSGSAVQLEAIGNTTGVDQYPQVTAVGSSGEYVVTWHGQDSASDYSIFVQKFAADGTLSGSAVQLEAIGSTTGVDQSPQVTAVGSSGEYVVAWYGVDSAGDNSIFVQKFAADGTLSGSAVQLEAIGSTTGVDQSPQVTAVGSSGEYVVTWYGIDSAGDNSIFVQKFHSDGSPYANSNRVNVTADDTLSKAYLVNQNVSVSSLDDILNSLDAQFNEVTAYVNTSTDFTQGMTGLTAGTYHLYLVDPLNNVTAAQNTFQVL</sequence>
<evidence type="ECO:0000313" key="2">
    <source>
        <dbReference type="Proteomes" id="UP000270626"/>
    </source>
</evidence>
<dbReference type="Proteomes" id="UP000270626">
    <property type="component" value="Unassembled WGS sequence"/>
</dbReference>
<dbReference type="AlphaFoldDB" id="A0A495WMA8"/>
<keyword evidence="2" id="KW-1185">Reference proteome</keyword>
<protein>
    <submittedName>
        <fullName evidence="1">Uncharacterized protein</fullName>
    </submittedName>
</protein>
<name>A0A495WMA8_9RHOO</name>
<dbReference type="EMBL" id="RBXP01000002">
    <property type="protein sequence ID" value="RKT62951.1"/>
    <property type="molecule type" value="Genomic_DNA"/>
</dbReference>
<dbReference type="RefSeq" id="WP_170160130.1">
    <property type="nucleotide sequence ID" value="NZ_RBXP01000002.1"/>
</dbReference>